<evidence type="ECO:0000259" key="1">
    <source>
        <dbReference type="SMART" id="SM00421"/>
    </source>
</evidence>
<dbReference type="InterPro" id="IPR000792">
    <property type="entry name" value="Tscrpt_reg_LuxR_C"/>
</dbReference>
<dbReference type="SMART" id="SM00421">
    <property type="entry name" value="HTH_LUXR"/>
    <property type="match status" value="1"/>
</dbReference>
<organism evidence="2 3">
    <name type="scientific">Natronospira bacteriovora</name>
    <dbReference type="NCBI Taxonomy" id="3069753"/>
    <lineage>
        <taxon>Bacteria</taxon>
        <taxon>Pseudomonadati</taxon>
        <taxon>Pseudomonadota</taxon>
        <taxon>Gammaproteobacteria</taxon>
        <taxon>Natronospirales</taxon>
        <taxon>Natronospiraceae</taxon>
        <taxon>Natronospira</taxon>
    </lineage>
</organism>
<dbReference type="Proteomes" id="UP001239019">
    <property type="component" value="Unassembled WGS sequence"/>
</dbReference>
<dbReference type="SUPFAM" id="SSF46894">
    <property type="entry name" value="C-terminal effector domain of the bipartite response regulators"/>
    <property type="match status" value="1"/>
</dbReference>
<dbReference type="Gene3D" id="1.10.10.10">
    <property type="entry name" value="Winged helix-like DNA-binding domain superfamily/Winged helix DNA-binding domain"/>
    <property type="match status" value="1"/>
</dbReference>
<name>A0ABU0W356_9GAMM</name>
<reference evidence="2 3" key="1">
    <citation type="submission" date="2023-08" db="EMBL/GenBank/DDBJ databases">
        <title>Whole-genome sequencing of halo(alkali)philic microorganisms from hypersaline lakes.</title>
        <authorList>
            <person name="Sorokin D.Y."/>
            <person name="Abbas B."/>
            <person name="Merkel A.Y."/>
        </authorList>
    </citation>
    <scope>NUCLEOTIDE SEQUENCE [LARGE SCALE GENOMIC DNA]</scope>
    <source>
        <strain evidence="2 3">AB-CW4</strain>
    </source>
</reference>
<comment type="caution">
    <text evidence="2">The sequence shown here is derived from an EMBL/GenBank/DDBJ whole genome shotgun (WGS) entry which is preliminary data.</text>
</comment>
<sequence>MGKLPAVASDGLFSELIEFGYRCAAEPSLWPEFIEQLVSRSGSRSGRMLVLNPTADEVLDSVKFNIDDAFHRQYVEYYVNLCPWRPELKRKQAGRFYSTYHDFSVPQRDFYHTEFFNDWAGPQDVHHGMLGTIAQSERETVQLLLQRTRQQGAYSPAETDAFNDLIPHLRRILKLGREFTRQRLVDAAALEAAQESPDPFLLLDQSARISYLSSEAQALIEACEPLRIQSQKLEVSGSSGRDLRRLIDSCLNASMGQWAQAGGSLRLSDPAGGSLIVTALPIHPDHPLLALERIGFVALFFHAPGRVPSLCWKTLRDVYGFTPAESSLAIQLVAGETLTAIAEQGGVSLNTIRSHLKSLFRKTGVGRQPELVMHLLSGPALRRSAVTPLKLS</sequence>
<evidence type="ECO:0000313" key="2">
    <source>
        <dbReference type="EMBL" id="MDQ2068402.1"/>
    </source>
</evidence>
<keyword evidence="3" id="KW-1185">Reference proteome</keyword>
<evidence type="ECO:0000313" key="3">
    <source>
        <dbReference type="Proteomes" id="UP001239019"/>
    </source>
</evidence>
<dbReference type="CDD" id="cd06170">
    <property type="entry name" value="LuxR_C_like"/>
    <property type="match status" value="1"/>
</dbReference>
<feature type="domain" description="HTH luxR-type" evidence="1">
    <location>
        <begin position="318"/>
        <end position="375"/>
    </location>
</feature>
<gene>
    <name evidence="2" type="ORF">RBH19_00760</name>
</gene>
<dbReference type="InterPro" id="IPR016032">
    <property type="entry name" value="Sig_transdc_resp-reg_C-effctor"/>
</dbReference>
<dbReference type="InterPro" id="IPR036388">
    <property type="entry name" value="WH-like_DNA-bd_sf"/>
</dbReference>
<protein>
    <submittedName>
        <fullName evidence="2">LuxR C-terminal-related transcriptional regulator</fullName>
    </submittedName>
</protein>
<dbReference type="RefSeq" id="WP_306726893.1">
    <property type="nucleotide sequence ID" value="NZ_JAVDDT010000001.1"/>
</dbReference>
<dbReference type="EMBL" id="JAVDDT010000001">
    <property type="protein sequence ID" value="MDQ2068402.1"/>
    <property type="molecule type" value="Genomic_DNA"/>
</dbReference>
<proteinExistence type="predicted"/>
<accession>A0ABU0W356</accession>